<keyword evidence="4 7" id="KW-0812">Transmembrane</keyword>
<evidence type="ECO:0000256" key="3">
    <source>
        <dbReference type="ARBA" id="ARBA00022475"/>
    </source>
</evidence>
<dbReference type="GO" id="GO:0005886">
    <property type="term" value="C:plasma membrane"/>
    <property type="evidence" value="ECO:0007669"/>
    <property type="project" value="UniProtKB-SubCell"/>
</dbReference>
<organism evidence="9">
    <name type="scientific">Ignisphaera aggregans</name>
    <dbReference type="NCBI Taxonomy" id="334771"/>
    <lineage>
        <taxon>Archaea</taxon>
        <taxon>Thermoproteota</taxon>
        <taxon>Thermoprotei</taxon>
        <taxon>Desulfurococcales</taxon>
        <taxon>Desulfurococcaceae</taxon>
        <taxon>Ignisphaera</taxon>
    </lineage>
</organism>
<keyword evidence="2 7" id="KW-0813">Transport</keyword>
<name>A0A7J3I9E6_9CREN</name>
<evidence type="ECO:0000256" key="4">
    <source>
        <dbReference type="ARBA" id="ARBA00022692"/>
    </source>
</evidence>
<dbReference type="InterPro" id="IPR035906">
    <property type="entry name" value="MetI-like_sf"/>
</dbReference>
<dbReference type="EMBL" id="DTAI01000197">
    <property type="protein sequence ID" value="HGN37205.1"/>
    <property type="molecule type" value="Genomic_DNA"/>
</dbReference>
<keyword evidence="3" id="KW-1003">Cell membrane</keyword>
<dbReference type="CDD" id="cd06261">
    <property type="entry name" value="TM_PBP2"/>
    <property type="match status" value="1"/>
</dbReference>
<dbReference type="PANTHER" id="PTHR43386">
    <property type="entry name" value="OLIGOPEPTIDE TRANSPORT SYSTEM PERMEASE PROTEIN APPC"/>
    <property type="match status" value="1"/>
</dbReference>
<feature type="transmembrane region" description="Helical" evidence="7">
    <location>
        <begin position="90"/>
        <end position="112"/>
    </location>
</feature>
<dbReference type="Pfam" id="PF00528">
    <property type="entry name" value="BPD_transp_1"/>
    <property type="match status" value="1"/>
</dbReference>
<evidence type="ECO:0000313" key="9">
    <source>
        <dbReference type="EMBL" id="HGN37205.1"/>
    </source>
</evidence>
<dbReference type="GO" id="GO:0071916">
    <property type="term" value="F:dipeptide transmembrane transporter activity"/>
    <property type="evidence" value="ECO:0007669"/>
    <property type="project" value="TreeGrafter"/>
</dbReference>
<accession>A0A7J3I9E6</accession>
<keyword evidence="5 7" id="KW-1133">Transmembrane helix</keyword>
<evidence type="ECO:0000256" key="5">
    <source>
        <dbReference type="ARBA" id="ARBA00022989"/>
    </source>
</evidence>
<comment type="caution">
    <text evidence="9">The sequence shown here is derived from an EMBL/GenBank/DDBJ whole genome shotgun (WGS) entry which is preliminary data.</text>
</comment>
<reference evidence="9" key="1">
    <citation type="journal article" date="2020" name="mSystems">
        <title>Genome- and Community-Level Interaction Insights into Carbon Utilization and Element Cycling Functions of Hydrothermarchaeota in Hydrothermal Sediment.</title>
        <authorList>
            <person name="Zhou Z."/>
            <person name="Liu Y."/>
            <person name="Xu W."/>
            <person name="Pan J."/>
            <person name="Luo Z.H."/>
            <person name="Li M."/>
        </authorList>
    </citation>
    <scope>NUCLEOTIDE SEQUENCE [LARGE SCALE GENOMIC DNA]</scope>
    <source>
        <strain evidence="9">SpSt-618</strain>
    </source>
</reference>
<comment type="subcellular location">
    <subcellularLocation>
        <location evidence="1 7">Cell membrane</location>
        <topology evidence="1 7">Multi-pass membrane protein</topology>
    </subcellularLocation>
</comment>
<gene>
    <name evidence="9" type="ORF">ENT87_06630</name>
</gene>
<protein>
    <submittedName>
        <fullName evidence="9">ABC transporter permease</fullName>
    </submittedName>
</protein>
<dbReference type="InterPro" id="IPR050366">
    <property type="entry name" value="BP-dependent_transpt_permease"/>
</dbReference>
<evidence type="ECO:0000256" key="1">
    <source>
        <dbReference type="ARBA" id="ARBA00004651"/>
    </source>
</evidence>
<dbReference type="Gene3D" id="1.10.3720.10">
    <property type="entry name" value="MetI-like"/>
    <property type="match status" value="1"/>
</dbReference>
<feature type="transmembrane region" description="Helical" evidence="7">
    <location>
        <begin position="260"/>
        <end position="284"/>
    </location>
</feature>
<dbReference type="PANTHER" id="PTHR43386:SF1">
    <property type="entry name" value="D,D-DIPEPTIDE TRANSPORT SYSTEM PERMEASE PROTEIN DDPC-RELATED"/>
    <property type="match status" value="1"/>
</dbReference>
<dbReference type="PROSITE" id="PS50928">
    <property type="entry name" value="ABC_TM1"/>
    <property type="match status" value="1"/>
</dbReference>
<evidence type="ECO:0000256" key="7">
    <source>
        <dbReference type="RuleBase" id="RU363032"/>
    </source>
</evidence>
<sequence length="295" mass="32715">MNYLNKAHFKGRITRSAKEFLQILRRNKSGTVGLAILLLFIVLGTVGPMVVPKPVSDPSKIYLPLSWEHPFGTDFEGKDVFAQIVHGTPIVLQIAFLTGLLTILIAIVLGSISGFKGGLLDTVIMFAADIILTIPFIPLFMVLATIIKFSDARAIALLLAAFSWPSIARAIRSQILALRETTFIEAAKIIGYSTIEIIFREMLPNIAPFIAVSFIFASINAIYAQVGLAFLGIVPYIGENWGIMINRAYTYGAIFYSKSFWYNMAPILMIILLQTGLILFSRLLEDVLNPRVREE</sequence>
<comment type="similarity">
    <text evidence="7">Belongs to the binding-protein-dependent transport system permease family.</text>
</comment>
<feature type="transmembrane region" description="Helical" evidence="7">
    <location>
        <begin position="32"/>
        <end position="51"/>
    </location>
</feature>
<evidence type="ECO:0000259" key="8">
    <source>
        <dbReference type="PROSITE" id="PS50928"/>
    </source>
</evidence>
<feature type="domain" description="ABC transmembrane type-1" evidence="8">
    <location>
        <begin position="88"/>
        <end position="281"/>
    </location>
</feature>
<evidence type="ECO:0000256" key="6">
    <source>
        <dbReference type="ARBA" id="ARBA00023136"/>
    </source>
</evidence>
<proteinExistence type="inferred from homology"/>
<dbReference type="Pfam" id="PF12911">
    <property type="entry name" value="OppC_N"/>
    <property type="match status" value="1"/>
</dbReference>
<dbReference type="InterPro" id="IPR025966">
    <property type="entry name" value="OppC_N"/>
</dbReference>
<dbReference type="InterPro" id="IPR000515">
    <property type="entry name" value="MetI-like"/>
</dbReference>
<evidence type="ECO:0000256" key="2">
    <source>
        <dbReference type="ARBA" id="ARBA00022448"/>
    </source>
</evidence>
<dbReference type="AlphaFoldDB" id="A0A7J3I9E6"/>
<keyword evidence="6 7" id="KW-0472">Membrane</keyword>
<dbReference type="SUPFAM" id="SSF161098">
    <property type="entry name" value="MetI-like"/>
    <property type="match status" value="1"/>
</dbReference>
<feature type="transmembrane region" description="Helical" evidence="7">
    <location>
        <begin position="124"/>
        <end position="147"/>
    </location>
</feature>
<feature type="transmembrane region" description="Helical" evidence="7">
    <location>
        <begin position="209"/>
        <end position="237"/>
    </location>
</feature>